<proteinExistence type="predicted"/>
<dbReference type="InterPro" id="IPR035930">
    <property type="entry name" value="FomD-like_sf"/>
</dbReference>
<dbReference type="InterPro" id="IPR007295">
    <property type="entry name" value="DUF402"/>
</dbReference>
<evidence type="ECO:0000259" key="1">
    <source>
        <dbReference type="Pfam" id="PF04167"/>
    </source>
</evidence>
<evidence type="ECO:0000313" key="2">
    <source>
        <dbReference type="EMBL" id="QAY70351.1"/>
    </source>
</evidence>
<sequence length="200" mass="21760">MTALPDPGPTAPRIRAGELVQVRYTRYDGSPHWAVDGPFLGTDAFGTWVGAPAGTTWSRAGRSLTAEVAQVVLFPDAGWTATFSATHPAGRRLYVGLTSHPTWERVDGVWRVTMADLDLDVITQADGTIWLDDEDELAAHQVRYGYPPDLVATVEADAVDILARAGAGERPFDGMRRPYSPTSPTTADRWLDLLARVTAR</sequence>
<dbReference type="Gene3D" id="2.40.380.10">
    <property type="entry name" value="FomD-like"/>
    <property type="match status" value="1"/>
</dbReference>
<dbReference type="OrthoDB" id="3531052at2"/>
<accession>A0A4V0YG87</accession>
<feature type="domain" description="DUF402" evidence="1">
    <location>
        <begin position="55"/>
        <end position="168"/>
    </location>
</feature>
<organism evidence="2 3">
    <name type="scientific">Xylanimonas protaetiae</name>
    <dbReference type="NCBI Taxonomy" id="2509457"/>
    <lineage>
        <taxon>Bacteria</taxon>
        <taxon>Bacillati</taxon>
        <taxon>Actinomycetota</taxon>
        <taxon>Actinomycetes</taxon>
        <taxon>Micrococcales</taxon>
        <taxon>Promicromonosporaceae</taxon>
        <taxon>Xylanimonas</taxon>
    </lineage>
</organism>
<dbReference type="EMBL" id="CP035493">
    <property type="protein sequence ID" value="QAY70351.1"/>
    <property type="molecule type" value="Genomic_DNA"/>
</dbReference>
<evidence type="ECO:0000313" key="3">
    <source>
        <dbReference type="Proteomes" id="UP000292118"/>
    </source>
</evidence>
<dbReference type="Proteomes" id="UP000292118">
    <property type="component" value="Chromosome"/>
</dbReference>
<dbReference type="SUPFAM" id="SSF159234">
    <property type="entry name" value="FomD-like"/>
    <property type="match status" value="1"/>
</dbReference>
<gene>
    <name evidence="2" type="ORF">ET471_10175</name>
</gene>
<dbReference type="RefSeq" id="WP_129188032.1">
    <property type="nucleotide sequence ID" value="NZ_CP035493.1"/>
</dbReference>
<dbReference type="Pfam" id="PF04167">
    <property type="entry name" value="DUF402"/>
    <property type="match status" value="1"/>
</dbReference>
<keyword evidence="3" id="KW-1185">Reference proteome</keyword>
<protein>
    <submittedName>
        <fullName evidence="2">DUF402 domain-containing protein</fullName>
    </submittedName>
</protein>
<dbReference type="KEGG" id="xya:ET471_10175"/>
<name>A0A4V0YG87_9MICO</name>
<dbReference type="AlphaFoldDB" id="A0A4V0YG87"/>
<reference evidence="2 3" key="1">
    <citation type="submission" date="2019-01" db="EMBL/GenBank/DDBJ databases">
        <title>Genome sequencing of strain FW10M-9.</title>
        <authorList>
            <person name="Heo J."/>
            <person name="Kim S.-J."/>
            <person name="Kim J.-S."/>
            <person name="Hong S.-B."/>
            <person name="Kwon S.-W."/>
        </authorList>
    </citation>
    <scope>NUCLEOTIDE SEQUENCE [LARGE SCALE GENOMIC DNA]</scope>
    <source>
        <strain evidence="2 3">FW10M-9</strain>
    </source>
</reference>